<dbReference type="AlphaFoldDB" id="A0A4R4ING1"/>
<evidence type="ECO:0000313" key="3">
    <source>
        <dbReference type="Proteomes" id="UP000295550"/>
    </source>
</evidence>
<dbReference type="Gene3D" id="3.30.720.120">
    <property type="match status" value="1"/>
</dbReference>
<accession>A0A4R4ING1</accession>
<dbReference type="Gene3D" id="3.30.720.110">
    <property type="match status" value="1"/>
</dbReference>
<evidence type="ECO:0000313" key="2">
    <source>
        <dbReference type="EMBL" id="TDB42113.1"/>
    </source>
</evidence>
<protein>
    <recommendedName>
        <fullName evidence="1">VOC domain-containing protein</fullName>
    </recommendedName>
</protein>
<dbReference type="PROSITE" id="PS51819">
    <property type="entry name" value="VOC"/>
    <property type="match status" value="1"/>
</dbReference>
<dbReference type="InterPro" id="IPR029068">
    <property type="entry name" value="Glyas_Bleomycin-R_OHBP_Dase"/>
</dbReference>
<sequence>MLTNILTDNLMSIRDLFVNLLNFNIEYESNWFISMSSEKHGQVSVFLRTSEFIPDVYQKFCQGLIITCIVENVESYYLKAQKFGFNIVEPEPPRDLPYGQRRLLIQDESGALLDISAPTASLDPSYR</sequence>
<dbReference type="InterPro" id="IPR037523">
    <property type="entry name" value="VOC_core"/>
</dbReference>
<dbReference type="EMBL" id="PUJX01000064">
    <property type="protein sequence ID" value="TDB42113.1"/>
    <property type="molecule type" value="Genomic_DNA"/>
</dbReference>
<comment type="caution">
    <text evidence="2">The sequence shown here is derived from an EMBL/GenBank/DDBJ whole genome shotgun (WGS) entry which is preliminary data.</text>
</comment>
<organism evidence="2 3">
    <name type="scientific">Photorhabdus luminescens subsp. mexicana</name>
    <dbReference type="NCBI Taxonomy" id="2100167"/>
    <lineage>
        <taxon>Bacteria</taxon>
        <taxon>Pseudomonadati</taxon>
        <taxon>Pseudomonadota</taxon>
        <taxon>Gammaproteobacteria</taxon>
        <taxon>Enterobacterales</taxon>
        <taxon>Morganellaceae</taxon>
        <taxon>Photorhabdus</taxon>
    </lineage>
</organism>
<dbReference type="Proteomes" id="UP000295550">
    <property type="component" value="Unassembled WGS sequence"/>
</dbReference>
<dbReference type="RefSeq" id="WP_132348948.1">
    <property type="nucleotide sequence ID" value="NZ_CAWOLF010000064.1"/>
</dbReference>
<feature type="domain" description="VOC" evidence="1">
    <location>
        <begin position="1"/>
        <end position="118"/>
    </location>
</feature>
<reference evidence="2 3" key="1">
    <citation type="journal article" date="2019" name="Int. J. Syst. Evol. Microbiol.">
        <title>Photorhabdus khanii subsp. guanajuatensis subsp. nov., isolated from Heterorhabditis atacamensis, and Photorhabdus luminescens subsp. mexicana subsp. nov., isolated from Heterorhabditis mexicana entomopathogenic nematodes.</title>
        <authorList>
            <person name="Machado R.A.R."/>
            <person name="Bruno P."/>
            <person name="Arce C.C.M."/>
            <person name="Liechti N."/>
            <person name="Kohler A."/>
            <person name="Bernal J."/>
            <person name="Bruggmann R."/>
            <person name="Turlings T.C.J."/>
        </authorList>
    </citation>
    <scope>NUCLEOTIDE SEQUENCE [LARGE SCALE GENOMIC DNA]</scope>
    <source>
        <strain evidence="2 3">MEX47-22</strain>
    </source>
</reference>
<gene>
    <name evidence="2" type="ORF">C5468_25170</name>
</gene>
<evidence type="ECO:0000259" key="1">
    <source>
        <dbReference type="PROSITE" id="PS51819"/>
    </source>
</evidence>
<dbReference type="SUPFAM" id="SSF54593">
    <property type="entry name" value="Glyoxalase/Bleomycin resistance protein/Dihydroxybiphenyl dioxygenase"/>
    <property type="match status" value="1"/>
</dbReference>
<name>A0A4R4ING1_PHOLU</name>
<proteinExistence type="predicted"/>